<evidence type="ECO:0000256" key="8">
    <source>
        <dbReference type="ARBA" id="ARBA00038436"/>
    </source>
</evidence>
<feature type="transmembrane region" description="Helical" evidence="9">
    <location>
        <begin position="21"/>
        <end position="41"/>
    </location>
</feature>
<dbReference type="InterPro" id="IPR055348">
    <property type="entry name" value="DctQ"/>
</dbReference>
<reference evidence="11 12" key="1">
    <citation type="submission" date="2019-03" db="EMBL/GenBank/DDBJ databases">
        <title>Genomic Encyclopedia of Type Strains, Phase IV (KMG-IV): sequencing the most valuable type-strain genomes for metagenomic binning, comparative biology and taxonomic classification.</title>
        <authorList>
            <person name="Goeker M."/>
        </authorList>
    </citation>
    <scope>NUCLEOTIDE SEQUENCE [LARGE SCALE GENOMIC DNA]</scope>
    <source>
        <strain evidence="11 12">DSM 25287</strain>
    </source>
</reference>
<dbReference type="GO" id="GO:0005886">
    <property type="term" value="C:plasma membrane"/>
    <property type="evidence" value="ECO:0007669"/>
    <property type="project" value="UniProtKB-SubCell"/>
</dbReference>
<proteinExistence type="inferred from homology"/>
<dbReference type="EMBL" id="SLWY01000004">
    <property type="protein sequence ID" value="TCO82668.1"/>
    <property type="molecule type" value="Genomic_DNA"/>
</dbReference>
<keyword evidence="7 9" id="KW-0472">Membrane</keyword>
<keyword evidence="2 9" id="KW-0813">Transport</keyword>
<feature type="domain" description="Tripartite ATP-independent periplasmic transporters DctQ component" evidence="10">
    <location>
        <begin position="38"/>
        <end position="161"/>
    </location>
</feature>
<dbReference type="PANTHER" id="PTHR35011:SF4">
    <property type="entry name" value="SLL1102 PROTEIN"/>
    <property type="match status" value="1"/>
</dbReference>
<keyword evidence="12" id="KW-1185">Reference proteome</keyword>
<evidence type="ECO:0000256" key="3">
    <source>
        <dbReference type="ARBA" id="ARBA00022475"/>
    </source>
</evidence>
<feature type="transmembrane region" description="Helical" evidence="9">
    <location>
        <begin position="134"/>
        <end position="151"/>
    </location>
</feature>
<evidence type="ECO:0000256" key="4">
    <source>
        <dbReference type="ARBA" id="ARBA00022519"/>
    </source>
</evidence>
<comment type="similarity">
    <text evidence="8 9">Belongs to the TRAP transporter small permease family.</text>
</comment>
<dbReference type="AlphaFoldDB" id="A0A4R2LSD8"/>
<protein>
    <recommendedName>
        <fullName evidence="9">TRAP transporter small permease protein</fullName>
    </recommendedName>
</protein>
<accession>A0A4R2LSD8</accession>
<comment type="subcellular location">
    <subcellularLocation>
        <location evidence="1 9">Cell inner membrane</location>
        <topology evidence="1 9">Multi-pass membrane protein</topology>
    </subcellularLocation>
</comment>
<evidence type="ECO:0000256" key="7">
    <source>
        <dbReference type="ARBA" id="ARBA00023136"/>
    </source>
</evidence>
<sequence length="178" mass="19999">MDLLLRFSAAVDAINRWINNVAIWLILVCAVLSATVATLRYAFNWGHNGLLEAQWFMFGLVFLFCAAYTLQQGGHVRIDIVAGKLSPRTRVWIDIVCGFLFLLPVCLLITVDSWRYFLIAFAQNERSNNPGGLYWWPIKGAIPVAFALLALQGLSEIIKNIASLTGHRPMPVFHKEGH</sequence>
<dbReference type="RefSeq" id="WP_132539138.1">
    <property type="nucleotide sequence ID" value="NZ_SLWY01000004.1"/>
</dbReference>
<feature type="transmembrane region" description="Helical" evidence="9">
    <location>
        <begin position="91"/>
        <end position="114"/>
    </location>
</feature>
<evidence type="ECO:0000256" key="9">
    <source>
        <dbReference type="RuleBase" id="RU369079"/>
    </source>
</evidence>
<dbReference type="InterPro" id="IPR007387">
    <property type="entry name" value="TRAP_DctQ"/>
</dbReference>
<comment type="function">
    <text evidence="9">Part of the tripartite ATP-independent periplasmic (TRAP) transport system.</text>
</comment>
<comment type="caution">
    <text evidence="11">The sequence shown here is derived from an EMBL/GenBank/DDBJ whole genome shotgun (WGS) entry which is preliminary data.</text>
</comment>
<comment type="subunit">
    <text evidence="9">The complex comprises the extracytoplasmic solute receptor protein and the two transmembrane proteins.</text>
</comment>
<keyword evidence="3" id="KW-1003">Cell membrane</keyword>
<feature type="transmembrane region" description="Helical" evidence="9">
    <location>
        <begin position="53"/>
        <end position="70"/>
    </location>
</feature>
<evidence type="ECO:0000313" key="12">
    <source>
        <dbReference type="Proteomes" id="UP000295765"/>
    </source>
</evidence>
<keyword evidence="4 9" id="KW-0997">Cell inner membrane</keyword>
<gene>
    <name evidence="11" type="ORF">EV699_10460</name>
</gene>
<keyword evidence="6 9" id="KW-1133">Transmembrane helix</keyword>
<organism evidence="11 12">
    <name type="scientific">Plasticicumulans lactativorans</name>
    <dbReference type="NCBI Taxonomy" id="1133106"/>
    <lineage>
        <taxon>Bacteria</taxon>
        <taxon>Pseudomonadati</taxon>
        <taxon>Pseudomonadota</taxon>
        <taxon>Gammaproteobacteria</taxon>
        <taxon>Candidatus Competibacteraceae</taxon>
        <taxon>Plasticicumulans</taxon>
    </lineage>
</organism>
<dbReference type="OrthoDB" id="9795655at2"/>
<evidence type="ECO:0000256" key="1">
    <source>
        <dbReference type="ARBA" id="ARBA00004429"/>
    </source>
</evidence>
<dbReference type="Pfam" id="PF04290">
    <property type="entry name" value="DctQ"/>
    <property type="match status" value="1"/>
</dbReference>
<dbReference type="PANTHER" id="PTHR35011">
    <property type="entry name" value="2,3-DIKETO-L-GULONATE TRAP TRANSPORTER SMALL PERMEASE PROTEIN YIAM"/>
    <property type="match status" value="1"/>
</dbReference>
<dbReference type="GO" id="GO:0022857">
    <property type="term" value="F:transmembrane transporter activity"/>
    <property type="evidence" value="ECO:0007669"/>
    <property type="project" value="UniProtKB-UniRule"/>
</dbReference>
<evidence type="ECO:0000256" key="5">
    <source>
        <dbReference type="ARBA" id="ARBA00022692"/>
    </source>
</evidence>
<evidence type="ECO:0000256" key="2">
    <source>
        <dbReference type="ARBA" id="ARBA00022448"/>
    </source>
</evidence>
<evidence type="ECO:0000313" key="11">
    <source>
        <dbReference type="EMBL" id="TCO82668.1"/>
    </source>
</evidence>
<name>A0A4R2LSD8_9GAMM</name>
<dbReference type="Proteomes" id="UP000295765">
    <property type="component" value="Unassembled WGS sequence"/>
</dbReference>
<evidence type="ECO:0000259" key="10">
    <source>
        <dbReference type="Pfam" id="PF04290"/>
    </source>
</evidence>
<keyword evidence="5 9" id="KW-0812">Transmembrane</keyword>
<evidence type="ECO:0000256" key="6">
    <source>
        <dbReference type="ARBA" id="ARBA00022989"/>
    </source>
</evidence>